<accession>B3RYE0</accession>
<dbReference type="Gene3D" id="1.10.730.10">
    <property type="entry name" value="Isoleucyl-tRNA Synthetase, Domain 1"/>
    <property type="match status" value="1"/>
</dbReference>
<evidence type="ECO:0000256" key="4">
    <source>
        <dbReference type="ARBA" id="ARBA00022741"/>
    </source>
</evidence>
<evidence type="ECO:0000256" key="3">
    <source>
        <dbReference type="ARBA" id="ARBA00022598"/>
    </source>
</evidence>
<dbReference type="InterPro" id="IPR001278">
    <property type="entry name" value="Arg-tRNA-ligase"/>
</dbReference>
<dbReference type="InterPro" id="IPR001412">
    <property type="entry name" value="aa-tRNA-synth_I_CS"/>
</dbReference>
<evidence type="ECO:0000256" key="2">
    <source>
        <dbReference type="ARBA" id="ARBA00012837"/>
    </source>
</evidence>
<dbReference type="PANTHER" id="PTHR11956">
    <property type="entry name" value="ARGINYL-TRNA SYNTHETASE"/>
    <property type="match status" value="1"/>
</dbReference>
<reference evidence="14 15" key="1">
    <citation type="journal article" date="2008" name="Nature">
        <title>The Trichoplax genome and the nature of placozoans.</title>
        <authorList>
            <person name="Srivastava M."/>
            <person name="Begovic E."/>
            <person name="Chapman J."/>
            <person name="Putnam N.H."/>
            <person name="Hellsten U."/>
            <person name="Kawashima T."/>
            <person name="Kuo A."/>
            <person name="Mitros T."/>
            <person name="Salamov A."/>
            <person name="Carpenter M.L."/>
            <person name="Signorovitch A.Y."/>
            <person name="Moreno M.A."/>
            <person name="Kamm K."/>
            <person name="Grimwood J."/>
            <person name="Schmutz J."/>
            <person name="Shapiro H."/>
            <person name="Grigoriev I.V."/>
            <person name="Buss L.W."/>
            <person name="Schierwater B."/>
            <person name="Dellaporta S.L."/>
            <person name="Rokhsar D.S."/>
        </authorList>
    </citation>
    <scope>NUCLEOTIDE SEQUENCE [LARGE SCALE GENOMIC DNA]</scope>
    <source>
        <strain evidence="14 15">Grell-BS-1999</strain>
    </source>
</reference>
<dbReference type="SMART" id="SM00836">
    <property type="entry name" value="DALR_1"/>
    <property type="match status" value="1"/>
</dbReference>
<evidence type="ECO:0000256" key="8">
    <source>
        <dbReference type="ARBA" id="ARBA00033033"/>
    </source>
</evidence>
<evidence type="ECO:0000256" key="5">
    <source>
        <dbReference type="ARBA" id="ARBA00022840"/>
    </source>
</evidence>
<dbReference type="OrthoDB" id="68056at2759"/>
<dbReference type="InterPro" id="IPR008909">
    <property type="entry name" value="DALR_anticod-bd"/>
</dbReference>
<dbReference type="GO" id="GO:0006420">
    <property type="term" value="P:arginyl-tRNA aminoacylation"/>
    <property type="evidence" value="ECO:0000318"/>
    <property type="project" value="GO_Central"/>
</dbReference>
<keyword evidence="6 12" id="KW-0648">Protein biosynthesis</keyword>
<protein>
    <recommendedName>
        <fullName evidence="9">Probable arginine--tRNA ligase, mitochondrial</fullName>
        <ecNumber evidence="2">6.1.1.19</ecNumber>
    </recommendedName>
    <alternativeName>
        <fullName evidence="8">Arginyl-tRNA synthetase</fullName>
    </alternativeName>
</protein>
<dbReference type="SUPFAM" id="SSF47323">
    <property type="entry name" value="Anticodon-binding domain of a subclass of class I aminoacyl-tRNA synthetases"/>
    <property type="match status" value="1"/>
</dbReference>
<dbReference type="GeneID" id="6754125"/>
<evidence type="ECO:0000259" key="13">
    <source>
        <dbReference type="SMART" id="SM00836"/>
    </source>
</evidence>
<comment type="catalytic activity">
    <reaction evidence="10">
        <text>tRNA(Arg) + L-arginine + ATP = L-arginyl-tRNA(Arg) + AMP + diphosphate</text>
        <dbReference type="Rhea" id="RHEA:20301"/>
        <dbReference type="Rhea" id="RHEA-COMP:9658"/>
        <dbReference type="Rhea" id="RHEA-COMP:9673"/>
        <dbReference type="ChEBI" id="CHEBI:30616"/>
        <dbReference type="ChEBI" id="CHEBI:32682"/>
        <dbReference type="ChEBI" id="CHEBI:33019"/>
        <dbReference type="ChEBI" id="CHEBI:78442"/>
        <dbReference type="ChEBI" id="CHEBI:78513"/>
        <dbReference type="ChEBI" id="CHEBI:456215"/>
        <dbReference type="EC" id="6.1.1.19"/>
    </reaction>
</comment>
<dbReference type="GO" id="GO:0005524">
    <property type="term" value="F:ATP binding"/>
    <property type="evidence" value="ECO:0007669"/>
    <property type="project" value="UniProtKB-KW"/>
</dbReference>
<dbReference type="PhylomeDB" id="B3RYE0"/>
<dbReference type="HOGENOM" id="CLU_006406_6_2_1"/>
<feature type="domain" description="DALR anticodon binding" evidence="13">
    <location>
        <begin position="403"/>
        <end position="519"/>
    </location>
</feature>
<evidence type="ECO:0000256" key="12">
    <source>
        <dbReference type="RuleBase" id="RU363038"/>
    </source>
</evidence>
<organism evidence="14 15">
    <name type="scientific">Trichoplax adhaerens</name>
    <name type="common">Trichoplax reptans</name>
    <dbReference type="NCBI Taxonomy" id="10228"/>
    <lineage>
        <taxon>Eukaryota</taxon>
        <taxon>Metazoa</taxon>
        <taxon>Placozoa</taxon>
        <taxon>Uniplacotomia</taxon>
        <taxon>Trichoplacea</taxon>
        <taxon>Trichoplacidae</taxon>
        <taxon>Trichoplax</taxon>
    </lineage>
</organism>
<comment type="function">
    <text evidence="11">Catalyzes the attachment of arginine to tRNA(Arg) in a two-step reaction: arginine is first activated by ATP to form Arg-AMP and then transferred to the acceptor end of tRNA(Arg).</text>
</comment>
<keyword evidence="5 12" id="KW-0067">ATP-binding</keyword>
<evidence type="ECO:0000256" key="10">
    <source>
        <dbReference type="ARBA" id="ARBA00049339"/>
    </source>
</evidence>
<evidence type="ECO:0000256" key="11">
    <source>
        <dbReference type="ARBA" id="ARBA00049595"/>
    </source>
</evidence>
<evidence type="ECO:0000313" key="14">
    <source>
        <dbReference type="EMBL" id="EDV24582.1"/>
    </source>
</evidence>
<keyword evidence="15" id="KW-1185">Reference proteome</keyword>
<proteinExistence type="inferred from homology"/>
<dbReference type="FunFam" id="1.10.730.10:FF:000006">
    <property type="entry name" value="Arginyl-tRNA synthetase 2, mitochondrial"/>
    <property type="match status" value="1"/>
</dbReference>
<keyword evidence="3 12" id="KW-0436">Ligase</keyword>
<dbReference type="CDD" id="cd07956">
    <property type="entry name" value="Anticodon_Ia_Arg"/>
    <property type="match status" value="1"/>
</dbReference>
<keyword evidence="4 12" id="KW-0547">Nucleotide-binding</keyword>
<dbReference type="CTD" id="6754125"/>
<evidence type="ECO:0000256" key="1">
    <source>
        <dbReference type="ARBA" id="ARBA00005594"/>
    </source>
</evidence>
<sequence>MTANFRLYIANQVAQLLQQEVNLISNQIRVTGRNYKSFGFILPVNNVLTNQLPKGANTFRHSCQTAQNLAQQVQIDNHYIHNVTVDKASIIFQPNHQTLMTEVLNNAMNNNAVTDYSNETKKHILVDYSSPNIAKPFHVGHLRSTFIGNFIANINEYFGNKVTRINYLGDWGVQFGLLGVGFQKFGSTESLINNAIKHLFDVYVQINNEMERDASIQERARLFARRMEEDDEECINLWKQFRSLSIKEYKKIYKDIIEKLRDDGLLVDNRDIVAAIDRFERFNFDEMYYVTSSAQNLHFQHLFKILNLSGYNWVKNCYHVDFGMVKGMSTRTGNVVFLQDILDDAKERMMKTLSRKHNDPSSIAELVGLAAILIQDLKAKRIKDYEFNWEKMLASHGDTGPRLQYEHARLVSIAEKTQVPINMEADITSLLSENSAIKLVEHITRFEGELVRAKLHSEPCFLVNYLFILSHLISAANHNLKVLGQTEKIAEARMLLFAASRNTLAKGLNILGVKPLNKM</sequence>
<dbReference type="AlphaFoldDB" id="B3RYE0"/>
<dbReference type="EMBL" id="DS985245">
    <property type="protein sequence ID" value="EDV24582.1"/>
    <property type="molecule type" value="Genomic_DNA"/>
</dbReference>
<dbReference type="FunFam" id="3.40.50.620:FF:000509">
    <property type="entry name" value="Putative arginine--tRNA ligase, mitochondrial"/>
    <property type="match status" value="1"/>
</dbReference>
<evidence type="ECO:0000256" key="9">
    <source>
        <dbReference type="ARBA" id="ARBA00039495"/>
    </source>
</evidence>
<dbReference type="InParanoid" id="B3RYE0"/>
<dbReference type="InterPro" id="IPR014729">
    <property type="entry name" value="Rossmann-like_a/b/a_fold"/>
</dbReference>
<dbReference type="KEGG" id="tad:TRIADDRAFT_56525"/>
<evidence type="ECO:0000256" key="7">
    <source>
        <dbReference type="ARBA" id="ARBA00023146"/>
    </source>
</evidence>
<dbReference type="RefSeq" id="XP_002112472.1">
    <property type="nucleotide sequence ID" value="XM_002112436.1"/>
</dbReference>
<dbReference type="InterPro" id="IPR035684">
    <property type="entry name" value="ArgRS_core"/>
</dbReference>
<dbReference type="GO" id="GO:0005739">
    <property type="term" value="C:mitochondrion"/>
    <property type="evidence" value="ECO:0000318"/>
    <property type="project" value="GO_Central"/>
</dbReference>
<dbReference type="Gene3D" id="3.40.50.620">
    <property type="entry name" value="HUPs"/>
    <property type="match status" value="2"/>
</dbReference>
<dbReference type="OMA" id="YLTRDIC"/>
<evidence type="ECO:0000313" key="15">
    <source>
        <dbReference type="Proteomes" id="UP000009022"/>
    </source>
</evidence>
<name>B3RYE0_TRIAD</name>
<dbReference type="eggNOG" id="KOG1195">
    <property type="taxonomic scope" value="Eukaryota"/>
</dbReference>
<dbReference type="GO" id="GO:0004814">
    <property type="term" value="F:arginine-tRNA ligase activity"/>
    <property type="evidence" value="ECO:0000318"/>
    <property type="project" value="GO_Central"/>
</dbReference>
<dbReference type="InterPro" id="IPR009080">
    <property type="entry name" value="tRNAsynth_Ia_anticodon-bd"/>
</dbReference>
<dbReference type="PANTHER" id="PTHR11956:SF11">
    <property type="entry name" value="ARGININE--TRNA LIGASE, MITOCHONDRIAL-RELATED"/>
    <property type="match status" value="1"/>
</dbReference>
<dbReference type="Proteomes" id="UP000009022">
    <property type="component" value="Unassembled WGS sequence"/>
</dbReference>
<comment type="similarity">
    <text evidence="1 12">Belongs to the class-I aminoacyl-tRNA synthetase family.</text>
</comment>
<dbReference type="Pfam" id="PF05746">
    <property type="entry name" value="DALR_1"/>
    <property type="match status" value="1"/>
</dbReference>
<dbReference type="PROSITE" id="PS00178">
    <property type="entry name" value="AA_TRNA_LIGASE_I"/>
    <property type="match status" value="1"/>
</dbReference>
<keyword evidence="7 12" id="KW-0030">Aminoacyl-tRNA synthetase</keyword>
<evidence type="ECO:0000256" key="6">
    <source>
        <dbReference type="ARBA" id="ARBA00022917"/>
    </source>
</evidence>
<dbReference type="STRING" id="10228.B3RYE0"/>
<gene>
    <name evidence="14" type="ORF">TRIADDRAFT_56525</name>
</gene>
<dbReference type="FunCoup" id="B3RYE0">
    <property type="interactions" value="1295"/>
</dbReference>
<dbReference type="EC" id="6.1.1.19" evidence="2"/>
<dbReference type="Pfam" id="PF00750">
    <property type="entry name" value="tRNA-synt_1d"/>
    <property type="match status" value="2"/>
</dbReference>
<dbReference type="GO" id="GO:0032543">
    <property type="term" value="P:mitochondrial translation"/>
    <property type="evidence" value="ECO:0000318"/>
    <property type="project" value="GO_Central"/>
</dbReference>
<dbReference type="SUPFAM" id="SSF52374">
    <property type="entry name" value="Nucleotidylyl transferase"/>
    <property type="match status" value="1"/>
</dbReference>
<dbReference type="PRINTS" id="PR01038">
    <property type="entry name" value="TRNASYNTHARG"/>
</dbReference>